<accession>A0A367CF11</accession>
<reference evidence="1 2" key="1">
    <citation type="submission" date="2015-06" db="EMBL/GenBank/DDBJ databases">
        <title>The Genome Sequence of Enterococcus durans 4EA1.</title>
        <authorList>
            <consortium name="The Broad Institute Genomics Platform"/>
            <consortium name="The Broad Institute Genome Sequencing Center for Infectious Disease"/>
            <person name="Earl A.M."/>
            <person name="Van Tyne D."/>
            <person name="Lebreton F."/>
            <person name="Saavedra J.T."/>
            <person name="Gilmore M.S."/>
            <person name="Manson Mcguire A."/>
            <person name="Clock S."/>
            <person name="Crupain M."/>
            <person name="Rangan U."/>
            <person name="Young S."/>
            <person name="Abouelleil A."/>
            <person name="Cao P."/>
            <person name="Chapman S.B."/>
            <person name="Griggs A."/>
            <person name="Priest M."/>
            <person name="Shea T."/>
            <person name="Wortman J."/>
            <person name="Nusbaum C."/>
            <person name="Birren B."/>
        </authorList>
    </citation>
    <scope>NUCLEOTIDE SEQUENCE [LARGE SCALE GENOMIC DNA]</scope>
    <source>
        <strain evidence="1 2">4EA1</strain>
    </source>
</reference>
<gene>
    <name evidence="1" type="ORF">EA71_01793</name>
</gene>
<organism evidence="1 2">
    <name type="scientific">Enterococcus durans</name>
    <dbReference type="NCBI Taxonomy" id="53345"/>
    <lineage>
        <taxon>Bacteria</taxon>
        <taxon>Bacillati</taxon>
        <taxon>Bacillota</taxon>
        <taxon>Bacilli</taxon>
        <taxon>Lactobacillales</taxon>
        <taxon>Enterococcaceae</taxon>
        <taxon>Enterococcus</taxon>
    </lineage>
</organism>
<dbReference type="EMBL" id="LEPB01000004">
    <property type="protein sequence ID" value="RCA11038.1"/>
    <property type="molecule type" value="Genomic_DNA"/>
</dbReference>
<evidence type="ECO:0000313" key="1">
    <source>
        <dbReference type="EMBL" id="RCA11038.1"/>
    </source>
</evidence>
<dbReference type="AlphaFoldDB" id="A0A367CF11"/>
<comment type="caution">
    <text evidence="1">The sequence shown here is derived from an EMBL/GenBank/DDBJ whole genome shotgun (WGS) entry which is preliminary data.</text>
</comment>
<name>A0A367CF11_9ENTE</name>
<proteinExistence type="predicted"/>
<evidence type="ECO:0000313" key="2">
    <source>
        <dbReference type="Proteomes" id="UP000252797"/>
    </source>
</evidence>
<dbReference type="RefSeq" id="WP_113845884.1">
    <property type="nucleotide sequence ID" value="NZ_JAANZI010000006.1"/>
</dbReference>
<protein>
    <submittedName>
        <fullName evidence="1">Uncharacterized protein</fullName>
    </submittedName>
</protein>
<dbReference type="Proteomes" id="UP000252797">
    <property type="component" value="Unassembled WGS sequence"/>
</dbReference>
<sequence length="68" mass="8238">MNKDISLIIWNINGSTMKFEKVTNFLDEWQRDQISFEYFGVRTQVKRRAVFYIRNIAGYALEQEEAEW</sequence>